<dbReference type="GO" id="GO:0004072">
    <property type="term" value="F:aspartate kinase activity"/>
    <property type="evidence" value="ECO:0007669"/>
    <property type="project" value="UniProtKB-EC"/>
</dbReference>
<evidence type="ECO:0000256" key="8">
    <source>
        <dbReference type="ARBA" id="ARBA00022777"/>
    </source>
</evidence>
<dbReference type="Proteomes" id="UP000810171">
    <property type="component" value="Unassembled WGS sequence"/>
</dbReference>
<dbReference type="CDD" id="cd04923">
    <property type="entry name" value="ACT_AK-LysC-DapG-like_2"/>
    <property type="match status" value="1"/>
</dbReference>
<dbReference type="InterPro" id="IPR002912">
    <property type="entry name" value="ACT_dom"/>
</dbReference>
<reference evidence="15 16" key="1">
    <citation type="submission" date="2020-09" db="EMBL/GenBank/DDBJ databases">
        <authorList>
            <person name="Tanuku N.R.S."/>
        </authorList>
    </citation>
    <scope>NUCLEOTIDE SEQUENCE [LARGE SCALE GENOMIC DNA]</scope>
    <source>
        <strain evidence="15 16">AK62</strain>
    </source>
</reference>
<dbReference type="InterPro" id="IPR036393">
    <property type="entry name" value="AceGlu_kinase-like_sf"/>
</dbReference>
<dbReference type="InterPro" id="IPR045865">
    <property type="entry name" value="ACT-like_dom_sf"/>
</dbReference>
<keyword evidence="16" id="KW-1185">Reference proteome</keyword>
<comment type="pathway">
    <text evidence="1 13">Amino-acid biosynthesis; L-lysine biosynthesis via DAP pathway; (S)-tetrahydrodipicolinate from L-aspartate: step 1/4.</text>
</comment>
<dbReference type="PROSITE" id="PS00324">
    <property type="entry name" value="ASPARTOKINASE"/>
    <property type="match status" value="1"/>
</dbReference>
<comment type="caution">
    <text evidence="15">The sequence shown here is derived from an EMBL/GenBank/DDBJ whole genome shotgun (WGS) entry which is preliminary data.</text>
</comment>
<dbReference type="InterPro" id="IPR054352">
    <property type="entry name" value="ACT_Aspartokinase"/>
</dbReference>
<dbReference type="Pfam" id="PF22468">
    <property type="entry name" value="ACT_9"/>
    <property type="match status" value="1"/>
</dbReference>
<keyword evidence="5 13" id="KW-0028">Amino-acid biosynthesis</keyword>
<dbReference type="RefSeq" id="WP_209288831.1">
    <property type="nucleotide sequence ID" value="NZ_JACVEW010000038.1"/>
</dbReference>
<evidence type="ECO:0000256" key="11">
    <source>
        <dbReference type="ARBA" id="ARBA00047872"/>
    </source>
</evidence>
<evidence type="ECO:0000256" key="1">
    <source>
        <dbReference type="ARBA" id="ARBA00004766"/>
    </source>
</evidence>
<evidence type="ECO:0000313" key="16">
    <source>
        <dbReference type="Proteomes" id="UP000810171"/>
    </source>
</evidence>
<comment type="catalytic activity">
    <reaction evidence="11 12">
        <text>L-aspartate + ATP = 4-phospho-L-aspartate + ADP</text>
        <dbReference type="Rhea" id="RHEA:23776"/>
        <dbReference type="ChEBI" id="CHEBI:29991"/>
        <dbReference type="ChEBI" id="CHEBI:30616"/>
        <dbReference type="ChEBI" id="CHEBI:57535"/>
        <dbReference type="ChEBI" id="CHEBI:456216"/>
        <dbReference type="EC" id="2.7.2.4"/>
    </reaction>
</comment>
<evidence type="ECO:0000256" key="9">
    <source>
        <dbReference type="ARBA" id="ARBA00022840"/>
    </source>
</evidence>
<keyword evidence="7" id="KW-0547">Nucleotide-binding</keyword>
<keyword evidence="10" id="KW-0457">Lysine biosynthesis</keyword>
<organism evidence="15 16">
    <name type="scientific">Marinobacterium alkalitolerans</name>
    <dbReference type="NCBI Taxonomy" id="1542925"/>
    <lineage>
        <taxon>Bacteria</taxon>
        <taxon>Pseudomonadati</taxon>
        <taxon>Pseudomonadota</taxon>
        <taxon>Gammaproteobacteria</taxon>
        <taxon>Oceanospirillales</taxon>
        <taxon>Oceanospirillaceae</taxon>
        <taxon>Marinobacterium</taxon>
    </lineage>
</organism>
<keyword evidence="8 12" id="KW-0418">Kinase</keyword>
<dbReference type="Gene3D" id="3.40.1160.10">
    <property type="entry name" value="Acetylglutamate kinase-like"/>
    <property type="match status" value="1"/>
</dbReference>
<protein>
    <recommendedName>
        <fullName evidence="12">Aspartokinase</fullName>
        <ecNumber evidence="12">2.7.2.4</ecNumber>
    </recommendedName>
</protein>
<dbReference type="EMBL" id="JACVEW010000038">
    <property type="protein sequence ID" value="MBP0050149.1"/>
    <property type="molecule type" value="Genomic_DNA"/>
</dbReference>
<dbReference type="NCBIfam" id="NF005154">
    <property type="entry name" value="PRK06635.1-2"/>
    <property type="match status" value="1"/>
</dbReference>
<evidence type="ECO:0000256" key="2">
    <source>
        <dbReference type="ARBA" id="ARBA00004986"/>
    </source>
</evidence>
<dbReference type="NCBIfam" id="TIGR00657">
    <property type="entry name" value="asp_kinases"/>
    <property type="match status" value="1"/>
</dbReference>
<comment type="similarity">
    <text evidence="4 12">Belongs to the aspartokinase family.</text>
</comment>
<name>A0ABS3ZEM3_9GAMM</name>
<dbReference type="NCBIfam" id="TIGR00656">
    <property type="entry name" value="asp_kin_monofn"/>
    <property type="match status" value="1"/>
</dbReference>
<feature type="domain" description="ACT" evidence="14">
    <location>
        <begin position="265"/>
        <end position="339"/>
    </location>
</feature>
<proteinExistence type="inferred from homology"/>
<evidence type="ECO:0000313" key="15">
    <source>
        <dbReference type="EMBL" id="MBP0050149.1"/>
    </source>
</evidence>
<dbReference type="InterPro" id="IPR005260">
    <property type="entry name" value="Asp_kin_monofn"/>
</dbReference>
<dbReference type="Gene3D" id="3.30.2130.10">
    <property type="entry name" value="VC0802-like"/>
    <property type="match status" value="1"/>
</dbReference>
<feature type="domain" description="ACT" evidence="14">
    <location>
        <begin position="345"/>
        <end position="411"/>
    </location>
</feature>
<dbReference type="PANTHER" id="PTHR21499">
    <property type="entry name" value="ASPARTATE KINASE"/>
    <property type="match status" value="1"/>
</dbReference>
<evidence type="ECO:0000256" key="3">
    <source>
        <dbReference type="ARBA" id="ARBA00005139"/>
    </source>
</evidence>
<dbReference type="PANTHER" id="PTHR21499:SF3">
    <property type="entry name" value="ASPARTOKINASE"/>
    <property type="match status" value="1"/>
</dbReference>
<keyword evidence="9" id="KW-0067">ATP-binding</keyword>
<evidence type="ECO:0000256" key="7">
    <source>
        <dbReference type="ARBA" id="ARBA00022741"/>
    </source>
</evidence>
<evidence type="ECO:0000256" key="4">
    <source>
        <dbReference type="ARBA" id="ARBA00010122"/>
    </source>
</evidence>
<sequence length="411" mass="44405">MALYVQKYGGTSVGSVERIEAVADKVKGFREQGHDVVVVVSAMSGETNRLIALANEIQSRPDPREMDTLVSTGEQVTIALLSMALKARGLEARSYTGSQVRILTDRVHTKARIQDIETGRMREDLDQGRVVVVAGFQGVDPDGNITTLGRGGSDTTGVALAAALKADECQIYTDVDGVYTTDPRVVEGARRLEKITFEEMLEMASLGSKVLQIRAVEFAGKYKVPLRVLSSFKDGPGTLITIEDDAAVEKPVISGIAFNRDEAKLTVVGVPDIPGVASRILGPISQANIEVDMIVQNIAADKTTDFTFTVHRNDYDKAQQVLQQVKEELGAREVVGNNKIAKVSIVGVGMRSHAGVASKMFDALAAENINIQMISTSEIKVSVVLAEKYLELAVRALHSAFDLDESDTVRE</sequence>
<evidence type="ECO:0000256" key="13">
    <source>
        <dbReference type="RuleBase" id="RU004249"/>
    </source>
</evidence>
<dbReference type="InterPro" id="IPR041740">
    <property type="entry name" value="AKii-LysC-BS"/>
</dbReference>
<evidence type="ECO:0000259" key="14">
    <source>
        <dbReference type="PROSITE" id="PS51671"/>
    </source>
</evidence>
<dbReference type="CDD" id="cd04261">
    <property type="entry name" value="AAK_AKii-LysC-BS"/>
    <property type="match status" value="1"/>
</dbReference>
<dbReference type="Pfam" id="PF01842">
    <property type="entry name" value="ACT"/>
    <property type="match status" value="1"/>
</dbReference>
<evidence type="ECO:0000256" key="12">
    <source>
        <dbReference type="RuleBase" id="RU003448"/>
    </source>
</evidence>
<dbReference type="NCBIfam" id="NF005155">
    <property type="entry name" value="PRK06635.1-4"/>
    <property type="match status" value="1"/>
</dbReference>
<evidence type="ECO:0000256" key="6">
    <source>
        <dbReference type="ARBA" id="ARBA00022679"/>
    </source>
</evidence>
<dbReference type="SUPFAM" id="SSF53633">
    <property type="entry name" value="Carbamate kinase-like"/>
    <property type="match status" value="1"/>
</dbReference>
<evidence type="ECO:0000256" key="10">
    <source>
        <dbReference type="ARBA" id="ARBA00023154"/>
    </source>
</evidence>
<comment type="pathway">
    <text evidence="2 13">Amino-acid biosynthesis; L-methionine biosynthesis via de novo pathway; L-homoserine from L-aspartate: step 1/3.</text>
</comment>
<gene>
    <name evidence="15" type="ORF">H9C73_15600</name>
</gene>
<dbReference type="Pfam" id="PF00696">
    <property type="entry name" value="AA_kinase"/>
    <property type="match status" value="1"/>
</dbReference>
<dbReference type="SUPFAM" id="SSF55021">
    <property type="entry name" value="ACT-like"/>
    <property type="match status" value="2"/>
</dbReference>
<dbReference type="InterPro" id="IPR001341">
    <property type="entry name" value="Asp_kinase"/>
</dbReference>
<dbReference type="InterPro" id="IPR001048">
    <property type="entry name" value="Asp/Glu/Uridylate_kinase"/>
</dbReference>
<dbReference type="CDD" id="cd04913">
    <property type="entry name" value="ACT_AKii-LysC-BS-like_1"/>
    <property type="match status" value="1"/>
</dbReference>
<accession>A0ABS3ZEM3</accession>
<dbReference type="InterPro" id="IPR018042">
    <property type="entry name" value="Aspartate_kinase_CS"/>
</dbReference>
<evidence type="ECO:0000256" key="5">
    <source>
        <dbReference type="ARBA" id="ARBA00022605"/>
    </source>
</evidence>
<dbReference type="PIRSF" id="PIRSF000726">
    <property type="entry name" value="Asp_kin"/>
    <property type="match status" value="1"/>
</dbReference>
<comment type="pathway">
    <text evidence="3 13">Amino-acid biosynthesis; L-threonine biosynthesis; L-threonine from L-aspartate: step 1/5.</text>
</comment>
<keyword evidence="6 12" id="KW-0808">Transferase</keyword>
<dbReference type="EC" id="2.7.2.4" evidence="12"/>
<dbReference type="PROSITE" id="PS51671">
    <property type="entry name" value="ACT"/>
    <property type="match status" value="2"/>
</dbReference>